<proteinExistence type="inferred from homology"/>
<comment type="similarity">
    <text evidence="1">Belongs to the PrpD family.</text>
</comment>
<reference evidence="4 5" key="1">
    <citation type="journal article" date="2000" name="DNA Res.">
        <title>Complete genome structure of the nitrogen-fixing symbiotic bacterium Mesorhizobium loti.</title>
        <authorList>
            <person name="Kaneko T."/>
            <person name="Nakamura Y."/>
            <person name="Sato S."/>
            <person name="Asamizu E."/>
            <person name="Kato T."/>
            <person name="Sasamoto S."/>
            <person name="Watanabe A."/>
            <person name="Idesawa K."/>
            <person name="Ishikawa A."/>
            <person name="Kawashima K."/>
            <person name="Kimura T."/>
            <person name="Kishida Y."/>
            <person name="Kiyokawa C."/>
            <person name="Kohara M."/>
            <person name="Matsumoto M."/>
            <person name="Matsuno A."/>
            <person name="Mochizuki Y."/>
            <person name="Nakayama S."/>
            <person name="Nakazaki N."/>
            <person name="Shimpo S."/>
            <person name="Sugimoto M."/>
            <person name="Takeuchi C."/>
            <person name="Yamada M."/>
            <person name="Tabata S."/>
        </authorList>
    </citation>
    <scope>NUCLEOTIDE SEQUENCE [LARGE SCALE GENOMIC DNA]</scope>
    <source>
        <strain evidence="5">LMG 29417 / CECT 9101 / MAFF 303099</strain>
        <plasmid evidence="4 5">pMLa</plasmid>
    </source>
</reference>
<dbReference type="PANTHER" id="PTHR16943:SF8">
    <property type="entry name" value="2-METHYLCITRATE DEHYDRATASE"/>
    <property type="match status" value="1"/>
</dbReference>
<dbReference type="PANTHER" id="PTHR16943">
    <property type="entry name" value="2-METHYLCITRATE DEHYDRATASE-RELATED"/>
    <property type="match status" value="1"/>
</dbReference>
<protein>
    <submittedName>
        <fullName evidence="4">Mlr9381 protein</fullName>
    </submittedName>
</protein>
<evidence type="ECO:0000259" key="2">
    <source>
        <dbReference type="Pfam" id="PF03972"/>
    </source>
</evidence>
<dbReference type="InterPro" id="IPR042188">
    <property type="entry name" value="MmgE/PrpD_sf_2"/>
</dbReference>
<dbReference type="SUPFAM" id="SSF103378">
    <property type="entry name" value="2-methylcitrate dehydratase PrpD"/>
    <property type="match status" value="1"/>
</dbReference>
<dbReference type="PATRIC" id="fig|266835.9.peg.7145"/>
<accession>Q981G7</accession>
<dbReference type="AlphaFoldDB" id="Q981G7"/>
<dbReference type="Pfam" id="PF03972">
    <property type="entry name" value="MmgE_PrpD_N"/>
    <property type="match status" value="1"/>
</dbReference>
<dbReference type="Gene3D" id="3.30.1330.120">
    <property type="entry name" value="2-methylcitrate dehydratase PrpD"/>
    <property type="match status" value="1"/>
</dbReference>
<organism evidence="4 5">
    <name type="scientific">Mesorhizobium japonicum (strain LMG 29417 / CECT 9101 / MAFF 303099)</name>
    <name type="common">Mesorhizobium loti (strain MAFF 303099)</name>
    <dbReference type="NCBI Taxonomy" id="266835"/>
    <lineage>
        <taxon>Bacteria</taxon>
        <taxon>Pseudomonadati</taxon>
        <taxon>Pseudomonadota</taxon>
        <taxon>Alphaproteobacteria</taxon>
        <taxon>Hyphomicrobiales</taxon>
        <taxon>Phyllobacteriaceae</taxon>
        <taxon>Mesorhizobium</taxon>
    </lineage>
</organism>
<dbReference type="KEGG" id="mlo:mlr9381"/>
<evidence type="ECO:0000313" key="5">
    <source>
        <dbReference type="Proteomes" id="UP000000552"/>
    </source>
</evidence>
<dbReference type="HOGENOM" id="CLU_026574_3_2_5"/>
<dbReference type="InterPro" id="IPR045337">
    <property type="entry name" value="MmgE_PrpD_C"/>
</dbReference>
<dbReference type="Gene3D" id="1.10.4100.10">
    <property type="entry name" value="2-methylcitrate dehydratase PrpD"/>
    <property type="match status" value="1"/>
</dbReference>
<name>Q981G7_RHILO</name>
<dbReference type="Pfam" id="PF19305">
    <property type="entry name" value="MmgE_PrpD_C"/>
    <property type="match status" value="1"/>
</dbReference>
<dbReference type="EMBL" id="BA000013">
    <property type="protein sequence ID" value="BAB54988.1"/>
    <property type="molecule type" value="Genomic_DNA"/>
</dbReference>
<dbReference type="RefSeq" id="WP_010915786.1">
    <property type="nucleotide sequence ID" value="NC_002679.1"/>
</dbReference>
<sequence length="446" mass="47621">MWSAEKLAGLITEFDPSVISQATRGKVSDLVIDVVGAAAAGARTEAAAATRAVCQGLFFPGLALCWFTDKRLSPAAAAFANSAAAVALDIDDGHRRAIGHPGAAIIPAMIAEAEARGASSEELLAAIVVGYEAGIRVASAQSNRQDSRLYATGRWAPVAVAAGLGFLRRLDRASVAQALAIAATHRPAQLPSGTSKQLGHAKEGIAWASFTGFVAVDLAQNGFTASLDIFDIPELFDGSALDRDWGEVIEIDRTYTKPYSCCRWIHAAIDALRIIMDREAVLARDISRVGVHTIGPAVRLNNKPDPSAHFEAQFSVPFCLAVAAIEGSNALVLPDPAVLHRSDLISFARKVDLRIDPELDALFPARTSARLVVETRSGVYEHQVDFPKGEPDNAMTRSELLEKFERLCTFGHGPSKAARLATAFAILDDRTLDNVTQHISEIILPT</sequence>
<dbReference type="InterPro" id="IPR045336">
    <property type="entry name" value="MmgE_PrpD_N"/>
</dbReference>
<dbReference type="InterPro" id="IPR042183">
    <property type="entry name" value="MmgE/PrpD_sf_1"/>
</dbReference>
<dbReference type="InterPro" id="IPR036148">
    <property type="entry name" value="MmgE/PrpD_sf"/>
</dbReference>
<dbReference type="InterPro" id="IPR005656">
    <property type="entry name" value="MmgE_PrpD"/>
</dbReference>
<gene>
    <name evidence="4" type="ordered locus">mlr9381</name>
</gene>
<geneLocation type="plasmid" evidence="4 5">
    <name>pMLa</name>
</geneLocation>
<dbReference type="Proteomes" id="UP000000552">
    <property type="component" value="Plasmid pMLa"/>
</dbReference>
<evidence type="ECO:0000256" key="1">
    <source>
        <dbReference type="ARBA" id="ARBA00006174"/>
    </source>
</evidence>
<feature type="domain" description="MmgE/PrpD N-terminal" evidence="2">
    <location>
        <begin position="5"/>
        <end position="236"/>
    </location>
</feature>
<keyword evidence="4" id="KW-0614">Plasmid</keyword>
<evidence type="ECO:0000313" key="4">
    <source>
        <dbReference type="EMBL" id="BAB54988.1"/>
    </source>
</evidence>
<feature type="domain" description="MmgE/PrpD C-terminal" evidence="3">
    <location>
        <begin position="259"/>
        <end position="427"/>
    </location>
</feature>
<evidence type="ECO:0000259" key="3">
    <source>
        <dbReference type="Pfam" id="PF19305"/>
    </source>
</evidence>
<dbReference type="GO" id="GO:0016829">
    <property type="term" value="F:lyase activity"/>
    <property type="evidence" value="ECO:0007669"/>
    <property type="project" value="InterPro"/>
</dbReference>